<dbReference type="InterPro" id="IPR012337">
    <property type="entry name" value="RNaseH-like_sf"/>
</dbReference>
<organism evidence="5 6">
    <name type="scientific">Thelephora terrestris</name>
    <dbReference type="NCBI Taxonomy" id="56493"/>
    <lineage>
        <taxon>Eukaryota</taxon>
        <taxon>Fungi</taxon>
        <taxon>Dikarya</taxon>
        <taxon>Basidiomycota</taxon>
        <taxon>Agaricomycotina</taxon>
        <taxon>Agaricomycetes</taxon>
        <taxon>Thelephorales</taxon>
        <taxon>Thelephoraceae</taxon>
        <taxon>Thelephora</taxon>
    </lineage>
</organism>
<feature type="non-terminal residue" evidence="5">
    <location>
        <position position="1012"/>
    </location>
</feature>
<dbReference type="GO" id="GO:0003723">
    <property type="term" value="F:RNA binding"/>
    <property type="evidence" value="ECO:0007669"/>
    <property type="project" value="InterPro"/>
</dbReference>
<dbReference type="InterPro" id="IPR045246">
    <property type="entry name" value="Piwi_ago-like"/>
</dbReference>
<dbReference type="InterPro" id="IPR032472">
    <property type="entry name" value="ArgoL2"/>
</dbReference>
<dbReference type="Gene3D" id="3.30.420.10">
    <property type="entry name" value="Ribonuclease H-like superfamily/Ribonuclease H"/>
    <property type="match status" value="1"/>
</dbReference>
<evidence type="ECO:0000259" key="3">
    <source>
        <dbReference type="PROSITE" id="PS50821"/>
    </source>
</evidence>
<evidence type="ECO:0000259" key="4">
    <source>
        <dbReference type="PROSITE" id="PS50822"/>
    </source>
</evidence>
<evidence type="ECO:0000256" key="2">
    <source>
        <dbReference type="SAM" id="MobiDB-lite"/>
    </source>
</evidence>
<dbReference type="Pfam" id="PF16486">
    <property type="entry name" value="ArgoN"/>
    <property type="match status" value="1"/>
</dbReference>
<dbReference type="CDD" id="cd02846">
    <property type="entry name" value="PAZ_argonaute_like"/>
    <property type="match status" value="1"/>
</dbReference>
<gene>
    <name evidence="5" type="ORF">BJ322DRAFT_1048689</name>
</gene>
<dbReference type="InterPro" id="IPR036085">
    <property type="entry name" value="PAZ_dom_sf"/>
</dbReference>
<dbReference type="Pfam" id="PF02171">
    <property type="entry name" value="Piwi"/>
    <property type="match status" value="1"/>
</dbReference>
<protein>
    <submittedName>
        <fullName evidence="5">Piwi-domain-containing protein</fullName>
    </submittedName>
</protein>
<feature type="compositionally biased region" description="Polar residues" evidence="2">
    <location>
        <begin position="35"/>
        <end position="55"/>
    </location>
</feature>
<dbReference type="EMBL" id="WIUZ02000004">
    <property type="protein sequence ID" value="KAF9788398.1"/>
    <property type="molecule type" value="Genomic_DNA"/>
</dbReference>
<dbReference type="PANTHER" id="PTHR22891">
    <property type="entry name" value="EUKARYOTIC TRANSLATION INITIATION FACTOR 2C"/>
    <property type="match status" value="1"/>
</dbReference>
<dbReference type="SMART" id="SM00949">
    <property type="entry name" value="PAZ"/>
    <property type="match status" value="1"/>
</dbReference>
<keyword evidence="6" id="KW-1185">Reference proteome</keyword>
<dbReference type="Gene3D" id="2.170.260.10">
    <property type="entry name" value="paz domain"/>
    <property type="match status" value="1"/>
</dbReference>
<dbReference type="SMART" id="SM00950">
    <property type="entry name" value="Piwi"/>
    <property type="match status" value="1"/>
</dbReference>
<dbReference type="InterPro" id="IPR003165">
    <property type="entry name" value="Piwi"/>
</dbReference>
<dbReference type="SMART" id="SM01163">
    <property type="entry name" value="DUF1785"/>
    <property type="match status" value="1"/>
</dbReference>
<dbReference type="SUPFAM" id="SSF101690">
    <property type="entry name" value="PAZ domain"/>
    <property type="match status" value="1"/>
</dbReference>
<dbReference type="OrthoDB" id="10252740at2759"/>
<evidence type="ECO:0000256" key="1">
    <source>
        <dbReference type="RuleBase" id="RU361178"/>
    </source>
</evidence>
<dbReference type="SUPFAM" id="SSF53098">
    <property type="entry name" value="Ribonuclease H-like"/>
    <property type="match status" value="1"/>
</dbReference>
<feature type="domain" description="PAZ" evidence="3">
    <location>
        <begin position="376"/>
        <end position="480"/>
    </location>
</feature>
<dbReference type="Gene3D" id="3.40.50.2300">
    <property type="match status" value="1"/>
</dbReference>
<dbReference type="PROSITE" id="PS50821">
    <property type="entry name" value="PAZ"/>
    <property type="match status" value="1"/>
</dbReference>
<dbReference type="Pfam" id="PF16488">
    <property type="entry name" value="ArgoL2"/>
    <property type="match status" value="1"/>
</dbReference>
<feature type="compositionally biased region" description="Gly residues" evidence="2">
    <location>
        <begin position="62"/>
        <end position="88"/>
    </location>
</feature>
<dbReference type="InterPro" id="IPR032474">
    <property type="entry name" value="Argonaute_N"/>
</dbReference>
<name>A0A9P6HJ77_9AGAM</name>
<evidence type="ECO:0000313" key="5">
    <source>
        <dbReference type="EMBL" id="KAF9788398.1"/>
    </source>
</evidence>
<proteinExistence type="inferred from homology"/>
<comment type="caution">
    <text evidence="5">The sequence shown here is derived from an EMBL/GenBank/DDBJ whole genome shotgun (WGS) entry which is preliminary data.</text>
</comment>
<feature type="domain" description="Piwi" evidence="4">
    <location>
        <begin position="655"/>
        <end position="954"/>
    </location>
</feature>
<reference evidence="5" key="2">
    <citation type="submission" date="2020-11" db="EMBL/GenBank/DDBJ databases">
        <authorList>
            <consortium name="DOE Joint Genome Institute"/>
            <person name="Kuo A."/>
            <person name="Miyauchi S."/>
            <person name="Kiss E."/>
            <person name="Drula E."/>
            <person name="Kohler A."/>
            <person name="Sanchez-Garcia M."/>
            <person name="Andreopoulos B."/>
            <person name="Barry K.W."/>
            <person name="Bonito G."/>
            <person name="Buee M."/>
            <person name="Carver A."/>
            <person name="Chen C."/>
            <person name="Cichocki N."/>
            <person name="Clum A."/>
            <person name="Culley D."/>
            <person name="Crous P.W."/>
            <person name="Fauchery L."/>
            <person name="Girlanda M."/>
            <person name="Hayes R."/>
            <person name="Keri Z."/>
            <person name="Labutti K."/>
            <person name="Lipzen A."/>
            <person name="Lombard V."/>
            <person name="Magnuson J."/>
            <person name="Maillard F."/>
            <person name="Morin E."/>
            <person name="Murat C."/>
            <person name="Nolan M."/>
            <person name="Ohm R."/>
            <person name="Pangilinan J."/>
            <person name="Pereira M."/>
            <person name="Perotto S."/>
            <person name="Peter M."/>
            <person name="Riley R."/>
            <person name="Sitrit Y."/>
            <person name="Stielow B."/>
            <person name="Szollosi G."/>
            <person name="Zifcakova L."/>
            <person name="Stursova M."/>
            <person name="Spatafora J.W."/>
            <person name="Tedersoo L."/>
            <person name="Vaario L.-M."/>
            <person name="Yamada A."/>
            <person name="Yan M."/>
            <person name="Wang P."/>
            <person name="Xu J."/>
            <person name="Bruns T."/>
            <person name="Baldrian P."/>
            <person name="Vilgalys R."/>
            <person name="Henrissat B."/>
            <person name="Grigoriev I.V."/>
            <person name="Hibbett D."/>
            <person name="Nagy L.G."/>
            <person name="Martin F.M."/>
        </authorList>
    </citation>
    <scope>NUCLEOTIDE SEQUENCE</scope>
    <source>
        <strain evidence="5">UH-Tt-Lm1</strain>
    </source>
</reference>
<sequence>MYRNSPKIVSFRQRLLYPRDPIETQLNRLPGATPATPSSHSFSFLPTNNYHHTPMSSRGRGRGGPPRGSSGGYDQGGGGGGNRGGGGRGGDRGRGRGGGFATGDGRGRGGPMGGRGDTFRGGRGGRGRGNTGIWQENVPAVHPPQLREEEDRVVARFKAAQDDSPVKPLRPGWGTLGQPGVVRANFFTIRLPKDPIYDYTVKITPDTNRWIKERVFQLLERHPKISPLVRFIAHDKSDRLVSARELEQPLELTINHTDEGAPASTAKPFQVELTLKHKLEPDRLTRYCDADLKERDTDFQPFFSALNLIIQKRASAEAIRAGKNRYFFPAEQDRQTHGLSPMFTAFKGFYSSARPSLGRVVLNVNVCMTPFYISGTLMEAIVRFQQSTQGALPSKFPGKVKLVTNHTGSNKTWTLTEILGAPGPGHVYFECSKYNPKRTSVANYFSQEYKIRLNPNLPVINVGTAKRPTYFPAELCQVIEQPYFGRLNERETANMIQYACNPPATNAASIVNDGLRLLGLRDGPLDGFNISVASEMIPVPTRLLPPPQLSYGAGRVNVSAGSWNIVSVKFKRPASLPSWGVIGVIDGGAIDPQKVQELAVGFGNKLRACGMAVPTPPKILPTQRLPEPRQDPGRRKALEYIEEAINKLGTPLPKMILFLLTRRDDFIYPGIKTLCDTKLGVHSVCMQLDKALRDQNKQDQYFSNVALKVNTKLGGVNHTVDDRALGWLKTTPTMVVGMDVTHPSPTSMPGTPSVAAVVANVDDTFAQFPVSLRPQMGKEEMIQDLTEMMIERLQAYKATTKVLPKRVIIYRDGVSEGQYNDVLKKELDPKIRDSFKKIGGTSKYEPKVTIVICGKRHHSRFYPTTAEQKSNNGNTLPGTVQDRGLSSPFLFDFNLQAHSGLQGHVRPTHYVVIYDENHFNADVIQQGTHHFSYQYVRATKAVSLVPPAYYADLACERGRCYLSRYFVAKDDKKGISKGKGKEIDQKMLEEAKREWGEGSGIHQNLKNSMFYI</sequence>
<dbReference type="InterPro" id="IPR036397">
    <property type="entry name" value="RNaseH_sf"/>
</dbReference>
<reference evidence="5" key="1">
    <citation type="journal article" date="2020" name="Nat. Commun.">
        <title>Large-scale genome sequencing of mycorrhizal fungi provides insights into the early evolution of symbiotic traits.</title>
        <authorList>
            <person name="Miyauchi S."/>
            <person name="Kiss E."/>
            <person name="Kuo A."/>
            <person name="Drula E."/>
            <person name="Kohler A."/>
            <person name="Sanchez-Garcia M."/>
            <person name="Morin E."/>
            <person name="Andreopoulos B."/>
            <person name="Barry K.W."/>
            <person name="Bonito G."/>
            <person name="Buee M."/>
            <person name="Carver A."/>
            <person name="Chen C."/>
            <person name="Cichocki N."/>
            <person name="Clum A."/>
            <person name="Culley D."/>
            <person name="Crous P.W."/>
            <person name="Fauchery L."/>
            <person name="Girlanda M."/>
            <person name="Hayes R.D."/>
            <person name="Keri Z."/>
            <person name="LaButti K."/>
            <person name="Lipzen A."/>
            <person name="Lombard V."/>
            <person name="Magnuson J."/>
            <person name="Maillard F."/>
            <person name="Murat C."/>
            <person name="Nolan M."/>
            <person name="Ohm R.A."/>
            <person name="Pangilinan J."/>
            <person name="Pereira M.F."/>
            <person name="Perotto S."/>
            <person name="Peter M."/>
            <person name="Pfister S."/>
            <person name="Riley R."/>
            <person name="Sitrit Y."/>
            <person name="Stielow J.B."/>
            <person name="Szollosi G."/>
            <person name="Zifcakova L."/>
            <person name="Stursova M."/>
            <person name="Spatafora J.W."/>
            <person name="Tedersoo L."/>
            <person name="Vaario L.M."/>
            <person name="Yamada A."/>
            <person name="Yan M."/>
            <person name="Wang P."/>
            <person name="Xu J."/>
            <person name="Bruns T."/>
            <person name="Baldrian P."/>
            <person name="Vilgalys R."/>
            <person name="Dunand C."/>
            <person name="Henrissat B."/>
            <person name="Grigoriev I.V."/>
            <person name="Hibbett D."/>
            <person name="Nagy L.G."/>
            <person name="Martin F.M."/>
        </authorList>
    </citation>
    <scope>NUCLEOTIDE SEQUENCE</scope>
    <source>
        <strain evidence="5">UH-Tt-Lm1</strain>
    </source>
</reference>
<evidence type="ECO:0000313" key="6">
    <source>
        <dbReference type="Proteomes" id="UP000736335"/>
    </source>
</evidence>
<dbReference type="InterPro" id="IPR014811">
    <property type="entry name" value="ArgoL1"/>
</dbReference>
<dbReference type="Pfam" id="PF08699">
    <property type="entry name" value="ArgoL1"/>
    <property type="match status" value="1"/>
</dbReference>
<dbReference type="Proteomes" id="UP000736335">
    <property type="component" value="Unassembled WGS sequence"/>
</dbReference>
<dbReference type="InterPro" id="IPR003100">
    <property type="entry name" value="PAZ_dom"/>
</dbReference>
<feature type="region of interest" description="Disordered" evidence="2">
    <location>
        <begin position="25"/>
        <end position="136"/>
    </location>
</feature>
<comment type="similarity">
    <text evidence="1">Belongs to the argonaute family.</text>
</comment>
<accession>A0A9P6HJ77</accession>
<dbReference type="AlphaFoldDB" id="A0A9P6HJ77"/>
<feature type="compositionally biased region" description="Gly residues" evidence="2">
    <location>
        <begin position="96"/>
        <end position="130"/>
    </location>
</feature>
<dbReference type="PROSITE" id="PS50822">
    <property type="entry name" value="PIWI"/>
    <property type="match status" value="1"/>
</dbReference>
<dbReference type="CDD" id="cd04657">
    <property type="entry name" value="Piwi_ago-like"/>
    <property type="match status" value="1"/>
</dbReference>
<dbReference type="Pfam" id="PF02170">
    <property type="entry name" value="PAZ"/>
    <property type="match status" value="1"/>
</dbReference>